<protein>
    <submittedName>
        <fullName evidence="2">Uncharacterized protein</fullName>
    </submittedName>
</protein>
<evidence type="ECO:0000313" key="2">
    <source>
        <dbReference type="EMBL" id="CCT70926.1"/>
    </source>
</evidence>
<dbReference type="EMBL" id="HF679029">
    <property type="protein sequence ID" value="CCT70926.1"/>
    <property type="molecule type" value="Genomic_DNA"/>
</dbReference>
<gene>
    <name evidence="2" type="ORF">FFUJ_09047</name>
</gene>
<dbReference type="GeneID" id="35402521"/>
<reference evidence="3" key="1">
    <citation type="journal article" date="2013" name="PLoS Pathog.">
        <title>Deciphering the cryptic genome: genome-wide analyses of the rice pathogen Fusarium fujikuroi reveal complex regulation of secondary metabolism and novel metabolites.</title>
        <authorList>
            <person name="Wiemann P."/>
            <person name="Sieber C.M."/>
            <person name="von Bargen K.W."/>
            <person name="Studt L."/>
            <person name="Niehaus E.M."/>
            <person name="Espino J.J."/>
            <person name="Huss K."/>
            <person name="Michielse C.B."/>
            <person name="Albermann S."/>
            <person name="Wagner D."/>
            <person name="Bergner S.V."/>
            <person name="Connolly L.R."/>
            <person name="Fischer A."/>
            <person name="Reuter G."/>
            <person name="Kleigrewe K."/>
            <person name="Bald T."/>
            <person name="Wingfield B.D."/>
            <person name="Ophir R."/>
            <person name="Freeman S."/>
            <person name="Hippler M."/>
            <person name="Smith K.M."/>
            <person name="Brown D.W."/>
            <person name="Proctor R.H."/>
            <person name="Munsterkotter M."/>
            <person name="Freitag M."/>
            <person name="Humpf H.U."/>
            <person name="Guldener U."/>
            <person name="Tudzynski B."/>
        </authorList>
    </citation>
    <scope>NUCLEOTIDE SEQUENCE [LARGE SCALE GENOMIC DNA]</scope>
    <source>
        <strain evidence="3">CBS 195.34 / IMI 58289 / NRRL A-6831</strain>
    </source>
</reference>
<evidence type="ECO:0000256" key="1">
    <source>
        <dbReference type="SAM" id="MobiDB-lite"/>
    </source>
</evidence>
<accession>S0E7S9</accession>
<name>S0E7S9_GIBF5</name>
<dbReference type="Proteomes" id="UP000016800">
    <property type="component" value="Chromosome VII"/>
</dbReference>
<dbReference type="AlphaFoldDB" id="S0E7S9"/>
<evidence type="ECO:0000313" key="3">
    <source>
        <dbReference type="Proteomes" id="UP000016800"/>
    </source>
</evidence>
<proteinExistence type="predicted"/>
<organism evidence="2 3">
    <name type="scientific">Gibberella fujikuroi (strain CBS 195.34 / IMI 58289 / NRRL A-6831)</name>
    <name type="common">Bakanae and foot rot disease fungus</name>
    <name type="synonym">Fusarium fujikuroi</name>
    <dbReference type="NCBI Taxonomy" id="1279085"/>
    <lineage>
        <taxon>Eukaryota</taxon>
        <taxon>Fungi</taxon>
        <taxon>Dikarya</taxon>
        <taxon>Ascomycota</taxon>
        <taxon>Pezizomycotina</taxon>
        <taxon>Sordariomycetes</taxon>
        <taxon>Hypocreomycetidae</taxon>
        <taxon>Hypocreales</taxon>
        <taxon>Nectriaceae</taxon>
        <taxon>Fusarium</taxon>
        <taxon>Fusarium fujikuroi species complex</taxon>
    </lineage>
</organism>
<feature type="region of interest" description="Disordered" evidence="1">
    <location>
        <begin position="64"/>
        <end position="94"/>
    </location>
</feature>
<dbReference type="RefSeq" id="XP_023433005.1">
    <property type="nucleotide sequence ID" value="XM_023580185.1"/>
</dbReference>
<dbReference type="HOGENOM" id="CLU_2386328_0_0_1"/>
<sequence>MTAPFRSTNAAHVLTTTVGETLRIKESIQDWELHKRDEYSRRKRILDETSTSSIEQRLTWGLKASSHRPPMTDPDVATTDLGEGTISRRRVHEG</sequence>
<dbReference type="VEuPathDB" id="FungiDB:FFUJ_09047"/>
<keyword evidence="3" id="KW-1185">Reference proteome</keyword>